<keyword evidence="2" id="KW-1185">Reference proteome</keyword>
<name>A0ACC0ELF6_9BASI</name>
<reference evidence="1 2" key="3">
    <citation type="journal article" date="2022" name="Microbiol. Spectr.">
        <title>Folding features and dynamics of 3D genome architecture in plant fungal pathogens.</title>
        <authorList>
            <person name="Xia C."/>
        </authorList>
    </citation>
    <scope>NUCLEOTIDE SEQUENCE [LARGE SCALE GENOMIC DNA]</scope>
    <source>
        <strain evidence="1 2">93-210</strain>
    </source>
</reference>
<dbReference type="Proteomes" id="UP001060170">
    <property type="component" value="Chromosome 5"/>
</dbReference>
<accession>A0ACC0ELF6</accession>
<proteinExistence type="predicted"/>
<sequence>MKGRHRDLRRKQSDRLSFVIRREGWITTDPAPWNAQSMKLSQSYIFFAVGDLIQAPDDLAGYDDSSTGWCPGSPGAVPNKYHSQHKFHPCSSTSPSAPLTNHRCLSLIILNRSEASAYHLHHSQHQLPSSATVNVSGISETTTEHSLNEFFSFCGKIKSIQRTEKSATIVFEKESAAKTSLMLDGGTLDNSVIQVTLPASSGSSETPASPTTPGEHDELKQEDKPRSAIAAEYLAHGYILGDQAVAKAIALDQKHGISAKFSTYFHKIQERAAKAKPATPTLDATAAPLAAPAKGLSSLMGWSQQYYEKALASKHGAKVKEFYTTTSKQVLDVHSEATRIAEEKTGHSIFQFPCLTKKSTPPPPQEGSSAPTNESKSEVEVKSSAPETSSVPAQDEKK</sequence>
<gene>
    <name evidence="1" type="ORF">MJO28_005043</name>
</gene>
<reference evidence="2" key="2">
    <citation type="journal article" date="2018" name="Mol. Plant Microbe Interact.">
        <title>Genome sequence resources for the wheat stripe rust pathogen (Puccinia striiformis f. sp. tritici) and the barley stripe rust pathogen (Puccinia striiformis f. sp. hordei).</title>
        <authorList>
            <person name="Xia C."/>
            <person name="Wang M."/>
            <person name="Yin C."/>
            <person name="Cornejo O.E."/>
            <person name="Hulbert S.H."/>
            <person name="Chen X."/>
        </authorList>
    </citation>
    <scope>NUCLEOTIDE SEQUENCE [LARGE SCALE GENOMIC DNA]</scope>
    <source>
        <strain evidence="2">93-210</strain>
    </source>
</reference>
<dbReference type="EMBL" id="CM045869">
    <property type="protein sequence ID" value="KAI7954643.1"/>
    <property type="molecule type" value="Genomic_DNA"/>
</dbReference>
<reference evidence="2" key="1">
    <citation type="journal article" date="2018" name="BMC Genomics">
        <title>Genomic insights into host adaptation between the wheat stripe rust pathogen (Puccinia striiformis f. sp. tritici) and the barley stripe rust pathogen (Puccinia striiformis f. sp. hordei).</title>
        <authorList>
            <person name="Xia C."/>
            <person name="Wang M."/>
            <person name="Yin C."/>
            <person name="Cornejo O.E."/>
            <person name="Hulbert S.H."/>
            <person name="Chen X."/>
        </authorList>
    </citation>
    <scope>NUCLEOTIDE SEQUENCE [LARGE SCALE GENOMIC DNA]</scope>
    <source>
        <strain evidence="2">93-210</strain>
    </source>
</reference>
<evidence type="ECO:0000313" key="2">
    <source>
        <dbReference type="Proteomes" id="UP001060170"/>
    </source>
</evidence>
<protein>
    <submittedName>
        <fullName evidence="1">Uncharacterized protein</fullName>
    </submittedName>
</protein>
<comment type="caution">
    <text evidence="1">The sequence shown here is derived from an EMBL/GenBank/DDBJ whole genome shotgun (WGS) entry which is preliminary data.</text>
</comment>
<evidence type="ECO:0000313" key="1">
    <source>
        <dbReference type="EMBL" id="KAI7954643.1"/>
    </source>
</evidence>
<organism evidence="1 2">
    <name type="scientific">Puccinia striiformis f. sp. tritici</name>
    <dbReference type="NCBI Taxonomy" id="168172"/>
    <lineage>
        <taxon>Eukaryota</taxon>
        <taxon>Fungi</taxon>
        <taxon>Dikarya</taxon>
        <taxon>Basidiomycota</taxon>
        <taxon>Pucciniomycotina</taxon>
        <taxon>Pucciniomycetes</taxon>
        <taxon>Pucciniales</taxon>
        <taxon>Pucciniaceae</taxon>
        <taxon>Puccinia</taxon>
    </lineage>
</organism>